<name>A0A4S8LKI9_DENBC</name>
<dbReference type="AlphaFoldDB" id="A0A4S8LKI9"/>
<evidence type="ECO:0000313" key="1">
    <source>
        <dbReference type="EMBL" id="THU89158.1"/>
    </source>
</evidence>
<accession>A0A4S8LKI9</accession>
<evidence type="ECO:0000313" key="2">
    <source>
        <dbReference type="Proteomes" id="UP000297245"/>
    </source>
</evidence>
<reference evidence="1 2" key="1">
    <citation type="journal article" date="2019" name="Nat. Ecol. Evol.">
        <title>Megaphylogeny resolves global patterns of mushroom evolution.</title>
        <authorList>
            <person name="Varga T."/>
            <person name="Krizsan K."/>
            <person name="Foldi C."/>
            <person name="Dima B."/>
            <person name="Sanchez-Garcia M."/>
            <person name="Sanchez-Ramirez S."/>
            <person name="Szollosi G.J."/>
            <person name="Szarkandi J.G."/>
            <person name="Papp V."/>
            <person name="Albert L."/>
            <person name="Andreopoulos W."/>
            <person name="Angelini C."/>
            <person name="Antonin V."/>
            <person name="Barry K.W."/>
            <person name="Bougher N.L."/>
            <person name="Buchanan P."/>
            <person name="Buyck B."/>
            <person name="Bense V."/>
            <person name="Catcheside P."/>
            <person name="Chovatia M."/>
            <person name="Cooper J."/>
            <person name="Damon W."/>
            <person name="Desjardin D."/>
            <person name="Finy P."/>
            <person name="Geml J."/>
            <person name="Haridas S."/>
            <person name="Hughes K."/>
            <person name="Justo A."/>
            <person name="Karasinski D."/>
            <person name="Kautmanova I."/>
            <person name="Kiss B."/>
            <person name="Kocsube S."/>
            <person name="Kotiranta H."/>
            <person name="LaButti K.M."/>
            <person name="Lechner B.E."/>
            <person name="Liimatainen K."/>
            <person name="Lipzen A."/>
            <person name="Lukacs Z."/>
            <person name="Mihaltcheva S."/>
            <person name="Morgado L.N."/>
            <person name="Niskanen T."/>
            <person name="Noordeloos M.E."/>
            <person name="Ohm R.A."/>
            <person name="Ortiz-Santana B."/>
            <person name="Ovrebo C."/>
            <person name="Racz N."/>
            <person name="Riley R."/>
            <person name="Savchenko A."/>
            <person name="Shiryaev A."/>
            <person name="Soop K."/>
            <person name="Spirin V."/>
            <person name="Szebenyi C."/>
            <person name="Tomsovsky M."/>
            <person name="Tulloss R.E."/>
            <person name="Uehling J."/>
            <person name="Grigoriev I.V."/>
            <person name="Vagvolgyi C."/>
            <person name="Papp T."/>
            <person name="Martin F.M."/>
            <person name="Miettinen O."/>
            <person name="Hibbett D.S."/>
            <person name="Nagy L.G."/>
        </authorList>
    </citation>
    <scope>NUCLEOTIDE SEQUENCE [LARGE SCALE GENOMIC DNA]</scope>
    <source>
        <strain evidence="1 2">CBS 962.96</strain>
    </source>
</reference>
<protein>
    <recommendedName>
        <fullName evidence="3">BTB domain-containing protein</fullName>
    </recommendedName>
</protein>
<gene>
    <name evidence="1" type="ORF">K435DRAFT_865564</name>
</gene>
<dbReference type="EMBL" id="ML179379">
    <property type="protein sequence ID" value="THU89158.1"/>
    <property type="molecule type" value="Genomic_DNA"/>
</dbReference>
<dbReference type="OrthoDB" id="3249359at2759"/>
<keyword evidence="2" id="KW-1185">Reference proteome</keyword>
<sequence>MIAEDSRAQVNPELPFDCTPHKKYFYEDGSIALRTKDNVVFHVHHTLIVERIAPLAHFAGTKLCTSDDAGTLKNPFEFATYSSEQIETYLDLIYDCNAFLKSEKKDLKYYLTILELADVWFWDEARSYAIAAINALRYRDIDPYIKLLIGVRYKEEVLVFGALKLIYFSGPCIEQPTIGPEYDDYIPESRQTMTWILHEGSQLLERVILELISTAPCFDDTEDNTWQDHKCSDHAVCVQAVKSQWVWVVRDLSSEFKRTNGPWTHVAG</sequence>
<proteinExistence type="predicted"/>
<dbReference type="Proteomes" id="UP000297245">
    <property type="component" value="Unassembled WGS sequence"/>
</dbReference>
<evidence type="ECO:0008006" key="3">
    <source>
        <dbReference type="Google" id="ProtNLM"/>
    </source>
</evidence>
<organism evidence="1 2">
    <name type="scientific">Dendrothele bispora (strain CBS 962.96)</name>
    <dbReference type="NCBI Taxonomy" id="1314807"/>
    <lineage>
        <taxon>Eukaryota</taxon>
        <taxon>Fungi</taxon>
        <taxon>Dikarya</taxon>
        <taxon>Basidiomycota</taxon>
        <taxon>Agaricomycotina</taxon>
        <taxon>Agaricomycetes</taxon>
        <taxon>Agaricomycetidae</taxon>
        <taxon>Agaricales</taxon>
        <taxon>Agaricales incertae sedis</taxon>
        <taxon>Dendrothele</taxon>
    </lineage>
</organism>